<evidence type="ECO:0000259" key="6">
    <source>
        <dbReference type="Pfam" id="PF02782"/>
    </source>
</evidence>
<dbReference type="SUPFAM" id="SSF53067">
    <property type="entry name" value="Actin-like ATPase domain"/>
    <property type="match status" value="2"/>
</dbReference>
<comment type="similarity">
    <text evidence="1 4">Belongs to the FGGY kinase family.</text>
</comment>
<dbReference type="InterPro" id="IPR018484">
    <property type="entry name" value="FGGY_N"/>
</dbReference>
<dbReference type="PANTHER" id="PTHR43095">
    <property type="entry name" value="SUGAR KINASE"/>
    <property type="match status" value="1"/>
</dbReference>
<evidence type="ECO:0000256" key="1">
    <source>
        <dbReference type="ARBA" id="ARBA00009156"/>
    </source>
</evidence>
<gene>
    <name evidence="7" type="ORF">JZO70_07910</name>
</gene>
<dbReference type="InterPro" id="IPR018483">
    <property type="entry name" value="Carb_kinase_FGGY_CS"/>
</dbReference>
<evidence type="ECO:0000313" key="7">
    <source>
        <dbReference type="EMBL" id="MBO1306082.1"/>
    </source>
</evidence>
<feature type="domain" description="Carbohydrate kinase FGGY N-terminal" evidence="5">
    <location>
        <begin position="5"/>
        <end position="246"/>
    </location>
</feature>
<sequence>MKRPIYVGLDIGTTAVKISAVNQQLETVYEVQYGYDYLIPHKGWTEIEPDTWMEIVLEGLTQLFQHISEKLVAGIGITGQMHTTVFVDQAGNSIRPAIMWNDHRTKEQIPAIKQQLLTNSKAAHIAKIVSTGSPLASLLWLKENEPENYQQLNKFLIAKDYVKLKLTGTYSTDYCDASTSSLYDLNQDAWSEEVQELFGLDAGVFPEILPAATMIGELTEEICKKLGIESKIPMIAGTGDNVASALVSGSFDHDQPLVSLGTSGVVVIPNKHHQLKQTGKNVVAKLTPEDQSIITQGTVQAGAKVNSWWLEQILHTSDYPAEQQKIPREMLGENDVLFFPHMNGEKTLFANPELRGAFVGLSLETTREEMYLAVLEGLAFGIRQLFVSMKNEEQPDYFTIVGGGAKSALWIEIFANVLGYPIKRVMTSQEAVHGAAILAIMGVEGSFEFPESDYQMVQPDPTLIKKYTTRYKKYLKLTQLFLLAGGEEE</sequence>
<evidence type="ECO:0000313" key="8">
    <source>
        <dbReference type="Proteomes" id="UP000664601"/>
    </source>
</evidence>
<proteinExistence type="inferred from homology"/>
<keyword evidence="3 4" id="KW-0418">Kinase</keyword>
<evidence type="ECO:0000256" key="2">
    <source>
        <dbReference type="ARBA" id="ARBA00022679"/>
    </source>
</evidence>
<dbReference type="PIRSF" id="PIRSF000538">
    <property type="entry name" value="GlpK"/>
    <property type="match status" value="1"/>
</dbReference>
<name>A0ABS3L8Z0_9ENTE</name>
<dbReference type="PANTHER" id="PTHR43095:SF2">
    <property type="entry name" value="GLUCONOKINASE"/>
    <property type="match status" value="1"/>
</dbReference>
<dbReference type="CDD" id="cd07808">
    <property type="entry name" value="ASKHA_NBD_FGGY_EcXK-like"/>
    <property type="match status" value="1"/>
</dbReference>
<accession>A0ABS3L8Z0</accession>
<dbReference type="Proteomes" id="UP000664601">
    <property type="component" value="Unassembled WGS sequence"/>
</dbReference>
<reference evidence="7 8" key="1">
    <citation type="submission" date="2021-03" db="EMBL/GenBank/DDBJ databases">
        <title>Enterococcal diversity collection.</title>
        <authorList>
            <person name="Gilmore M.S."/>
            <person name="Schwartzman J."/>
            <person name="Van Tyne D."/>
            <person name="Martin M."/>
            <person name="Earl A.M."/>
            <person name="Manson A.L."/>
            <person name="Straub T."/>
            <person name="Salamzade R."/>
            <person name="Saavedra J."/>
            <person name="Lebreton F."/>
            <person name="Prichula J."/>
            <person name="Schaufler K."/>
            <person name="Gaca A."/>
            <person name="Sgardioli B."/>
            <person name="Wagenaar J."/>
            <person name="Strong T."/>
        </authorList>
    </citation>
    <scope>NUCLEOTIDE SEQUENCE [LARGE SCALE GENOMIC DNA]</scope>
    <source>
        <strain evidence="7 8">669A</strain>
    </source>
</reference>
<dbReference type="EMBL" id="JAFREM010000012">
    <property type="protein sequence ID" value="MBO1306082.1"/>
    <property type="molecule type" value="Genomic_DNA"/>
</dbReference>
<feature type="domain" description="Carbohydrate kinase FGGY C-terminal" evidence="6">
    <location>
        <begin position="258"/>
        <end position="441"/>
    </location>
</feature>
<keyword evidence="8" id="KW-1185">Reference proteome</keyword>
<dbReference type="InterPro" id="IPR018485">
    <property type="entry name" value="FGGY_C"/>
</dbReference>
<dbReference type="PROSITE" id="PS00445">
    <property type="entry name" value="FGGY_KINASES_2"/>
    <property type="match status" value="1"/>
</dbReference>
<dbReference type="InterPro" id="IPR050406">
    <property type="entry name" value="FGGY_Carb_Kinase"/>
</dbReference>
<dbReference type="Pfam" id="PF00370">
    <property type="entry name" value="FGGY_N"/>
    <property type="match status" value="1"/>
</dbReference>
<protein>
    <submittedName>
        <fullName evidence="7">Xylulose kinase</fullName>
    </submittedName>
</protein>
<dbReference type="InterPro" id="IPR000577">
    <property type="entry name" value="Carb_kinase_FGGY"/>
</dbReference>
<dbReference type="RefSeq" id="WP_207673008.1">
    <property type="nucleotide sequence ID" value="NZ_JAFREM010000012.1"/>
</dbReference>
<dbReference type="InterPro" id="IPR043129">
    <property type="entry name" value="ATPase_NBD"/>
</dbReference>
<keyword evidence="2 4" id="KW-0808">Transferase</keyword>
<dbReference type="GO" id="GO:0016301">
    <property type="term" value="F:kinase activity"/>
    <property type="evidence" value="ECO:0007669"/>
    <property type="project" value="UniProtKB-KW"/>
</dbReference>
<evidence type="ECO:0000256" key="4">
    <source>
        <dbReference type="RuleBase" id="RU003733"/>
    </source>
</evidence>
<dbReference type="Gene3D" id="3.30.420.40">
    <property type="match status" value="2"/>
</dbReference>
<comment type="caution">
    <text evidence="7">The sequence shown here is derived from an EMBL/GenBank/DDBJ whole genome shotgun (WGS) entry which is preliminary data.</text>
</comment>
<evidence type="ECO:0000259" key="5">
    <source>
        <dbReference type="Pfam" id="PF00370"/>
    </source>
</evidence>
<evidence type="ECO:0000256" key="3">
    <source>
        <dbReference type="ARBA" id="ARBA00022777"/>
    </source>
</evidence>
<organism evidence="7 8">
    <name type="scientific">Candidatus Enterococcus moelleringii</name>
    <dbReference type="NCBI Taxonomy" id="2815325"/>
    <lineage>
        <taxon>Bacteria</taxon>
        <taxon>Bacillati</taxon>
        <taxon>Bacillota</taxon>
        <taxon>Bacilli</taxon>
        <taxon>Lactobacillales</taxon>
        <taxon>Enterococcaceae</taxon>
        <taxon>Enterococcus</taxon>
    </lineage>
</organism>
<dbReference type="Pfam" id="PF02782">
    <property type="entry name" value="FGGY_C"/>
    <property type="match status" value="1"/>
</dbReference>